<dbReference type="AlphaFoldDB" id="A0A1Y5PUX3"/>
<gene>
    <name evidence="1" type="ORF">SPPYR_2703</name>
</gene>
<name>A0A1Y5PUX3_9SPHN</name>
<dbReference type="RefSeq" id="WP_295320111.1">
    <property type="nucleotide sequence ID" value="NZ_LT598653.1"/>
</dbReference>
<evidence type="ECO:0008006" key="2">
    <source>
        <dbReference type="Google" id="ProtNLM"/>
    </source>
</evidence>
<evidence type="ECO:0000313" key="1">
    <source>
        <dbReference type="EMBL" id="SBV33823.1"/>
    </source>
</evidence>
<sequence>MWLPALFLIAGSVPAPECSVDREAMLALDERAFDQDMNGGWRRVAGRSGCTSAAADLIAAYREAHPDHTTILYWHEGQLRADEGQTKAAIALFERSYDRGNIWNIDSGWNSYVDATIAFLRQDMDGLKAARQALATLPPPAEQPGARPEAKAIKTRSWPPNLGVVDGLIRCFSKPYRLAYGEACRSGKSR</sequence>
<proteinExistence type="predicted"/>
<dbReference type="KEGG" id="sphu:SPPYR_2703"/>
<accession>A0A1Y5PUX3</accession>
<dbReference type="EMBL" id="LT598653">
    <property type="protein sequence ID" value="SBV33823.1"/>
    <property type="molecule type" value="Genomic_DNA"/>
</dbReference>
<organism evidence="1">
    <name type="scientific">uncultured Sphingopyxis sp</name>
    <dbReference type="NCBI Taxonomy" id="310581"/>
    <lineage>
        <taxon>Bacteria</taxon>
        <taxon>Pseudomonadati</taxon>
        <taxon>Pseudomonadota</taxon>
        <taxon>Alphaproteobacteria</taxon>
        <taxon>Sphingomonadales</taxon>
        <taxon>Sphingomonadaceae</taxon>
        <taxon>Sphingopyxis</taxon>
        <taxon>environmental samples</taxon>
    </lineage>
</organism>
<reference evidence="1" key="1">
    <citation type="submission" date="2016-03" db="EMBL/GenBank/DDBJ databases">
        <authorList>
            <person name="Ploux O."/>
        </authorList>
    </citation>
    <scope>NUCLEOTIDE SEQUENCE</scope>
    <source>
        <strain evidence="1">UC10</strain>
    </source>
</reference>
<protein>
    <recommendedName>
        <fullName evidence="2">Tetratricopeptide repeat protein</fullName>
    </recommendedName>
</protein>